<reference evidence="1" key="1">
    <citation type="journal article" date="2023" name="Mol. Ecol. Resour.">
        <title>Chromosome-level genome assembly of a triploid poplar Populus alba 'Berolinensis'.</title>
        <authorList>
            <person name="Chen S."/>
            <person name="Yu Y."/>
            <person name="Wang X."/>
            <person name="Wang S."/>
            <person name="Zhang T."/>
            <person name="Zhou Y."/>
            <person name="He R."/>
            <person name="Meng N."/>
            <person name="Wang Y."/>
            <person name="Liu W."/>
            <person name="Liu Z."/>
            <person name="Liu J."/>
            <person name="Guo Q."/>
            <person name="Huang H."/>
            <person name="Sederoff R.R."/>
            <person name="Wang G."/>
            <person name="Qu G."/>
            <person name="Chen S."/>
        </authorList>
    </citation>
    <scope>NUCLEOTIDE SEQUENCE</scope>
    <source>
        <strain evidence="1">SC-2020</strain>
    </source>
</reference>
<sequence length="299" mass="33127">MTIRGKRKTKRRQTLKESTSKEIKSIPGYYNIKITNIIISKTLPLKCSLHIPPPLIIQRERERESFRVSIVLLLLRYAASISEFARISPIPNPNPRVSVSQLDLSSLLLQKISENELVGVDENLSAVVAVIDFMIFSNCEHVITEKICKPCEGTCKMSTFCSHGTCITVGSALCAKDLHKLKHGCNCSDSGSGWRGTHPSRTAILPTFRRISALLVALHWMSRVVAVIMMAADVLSRYPLVVVASYPFQMELALLAHILPLCRAGSVSGMKYSCCSKDSSSELGFRATNWQQTCNHSSC</sequence>
<proteinExistence type="predicted"/>
<organism evidence="1 2">
    <name type="scientific">Populus alba x Populus x berolinensis</name>
    <dbReference type="NCBI Taxonomy" id="444605"/>
    <lineage>
        <taxon>Eukaryota</taxon>
        <taxon>Viridiplantae</taxon>
        <taxon>Streptophyta</taxon>
        <taxon>Embryophyta</taxon>
        <taxon>Tracheophyta</taxon>
        <taxon>Spermatophyta</taxon>
        <taxon>Magnoliopsida</taxon>
        <taxon>eudicotyledons</taxon>
        <taxon>Gunneridae</taxon>
        <taxon>Pentapetalae</taxon>
        <taxon>rosids</taxon>
        <taxon>fabids</taxon>
        <taxon>Malpighiales</taxon>
        <taxon>Salicaceae</taxon>
        <taxon>Saliceae</taxon>
        <taxon>Populus</taxon>
    </lineage>
</organism>
<comment type="caution">
    <text evidence="1">The sequence shown here is derived from an EMBL/GenBank/DDBJ whole genome shotgun (WGS) entry which is preliminary data.</text>
</comment>
<dbReference type="Proteomes" id="UP001164929">
    <property type="component" value="Chromosome 8"/>
</dbReference>
<protein>
    <submittedName>
        <fullName evidence="1">Uncharacterized protein</fullName>
    </submittedName>
</protein>
<dbReference type="EMBL" id="JAQIZT010000008">
    <property type="protein sequence ID" value="KAJ6986690.1"/>
    <property type="molecule type" value="Genomic_DNA"/>
</dbReference>
<dbReference type="AlphaFoldDB" id="A0AAD6QDC2"/>
<keyword evidence="2" id="KW-1185">Reference proteome</keyword>
<accession>A0AAD6QDC2</accession>
<evidence type="ECO:0000313" key="2">
    <source>
        <dbReference type="Proteomes" id="UP001164929"/>
    </source>
</evidence>
<name>A0AAD6QDC2_9ROSI</name>
<evidence type="ECO:0000313" key="1">
    <source>
        <dbReference type="EMBL" id="KAJ6986690.1"/>
    </source>
</evidence>
<gene>
    <name evidence="1" type="ORF">NC653_020040</name>
</gene>